<feature type="domain" description="Pterin-binding" evidence="4">
    <location>
        <begin position="1"/>
        <end position="246"/>
    </location>
</feature>
<dbReference type="GO" id="GO:0005829">
    <property type="term" value="C:cytosol"/>
    <property type="evidence" value="ECO:0007669"/>
    <property type="project" value="TreeGrafter"/>
</dbReference>
<protein>
    <submittedName>
        <fullName evidence="5">5-methyltetrahydrofolate--homocysteine methyltransferase</fullName>
    </submittedName>
</protein>
<dbReference type="InterPro" id="IPR050554">
    <property type="entry name" value="Met_Synthase/Corrinoid"/>
</dbReference>
<dbReference type="PROSITE" id="PS50972">
    <property type="entry name" value="PTERIN_BINDING"/>
    <property type="match status" value="1"/>
</dbReference>
<dbReference type="GO" id="GO:0032259">
    <property type="term" value="P:methylation"/>
    <property type="evidence" value="ECO:0007669"/>
    <property type="project" value="UniProtKB-KW"/>
</dbReference>
<dbReference type="EMBL" id="QPJT01000003">
    <property type="protein sequence ID" value="RCX19293.1"/>
    <property type="molecule type" value="Genomic_DNA"/>
</dbReference>
<evidence type="ECO:0000256" key="3">
    <source>
        <dbReference type="ARBA" id="ARBA00022679"/>
    </source>
</evidence>
<evidence type="ECO:0000313" key="6">
    <source>
        <dbReference type="Proteomes" id="UP000253034"/>
    </source>
</evidence>
<dbReference type="PANTHER" id="PTHR45833:SF2">
    <property type="entry name" value="BIFUNCTIONAL HOMOCYSTEINE S-METHYLTRANSFERASE_5,10-METHYLENETETRAHYDROFOLATE REDUCTASE"/>
    <property type="match status" value="1"/>
</dbReference>
<evidence type="ECO:0000256" key="2">
    <source>
        <dbReference type="ARBA" id="ARBA00022603"/>
    </source>
</evidence>
<dbReference type="PANTHER" id="PTHR45833">
    <property type="entry name" value="METHIONINE SYNTHASE"/>
    <property type="match status" value="1"/>
</dbReference>
<evidence type="ECO:0000256" key="1">
    <source>
        <dbReference type="ARBA" id="ARBA00010398"/>
    </source>
</evidence>
<dbReference type="SUPFAM" id="SSF51717">
    <property type="entry name" value="Dihydropteroate synthetase-like"/>
    <property type="match status" value="1"/>
</dbReference>
<dbReference type="NCBIfam" id="NF005719">
    <property type="entry name" value="PRK07535.1"/>
    <property type="match status" value="1"/>
</dbReference>
<proteinExistence type="inferred from homology"/>
<organism evidence="5 6">
    <name type="scientific">Anaerobacterium chartisolvens</name>
    <dbReference type="NCBI Taxonomy" id="1297424"/>
    <lineage>
        <taxon>Bacteria</taxon>
        <taxon>Bacillati</taxon>
        <taxon>Bacillota</taxon>
        <taxon>Clostridia</taxon>
        <taxon>Eubacteriales</taxon>
        <taxon>Oscillospiraceae</taxon>
        <taxon>Anaerobacterium</taxon>
    </lineage>
</organism>
<evidence type="ECO:0000313" key="5">
    <source>
        <dbReference type="EMBL" id="RCX19293.1"/>
    </source>
</evidence>
<dbReference type="GO" id="GO:0042558">
    <property type="term" value="P:pteridine-containing compound metabolic process"/>
    <property type="evidence" value="ECO:0007669"/>
    <property type="project" value="InterPro"/>
</dbReference>
<gene>
    <name evidence="5" type="ORF">DFR58_10337</name>
</gene>
<dbReference type="Pfam" id="PF00809">
    <property type="entry name" value="Pterin_bind"/>
    <property type="match status" value="1"/>
</dbReference>
<dbReference type="Gene3D" id="3.20.20.20">
    <property type="entry name" value="Dihydropteroate synthase-like"/>
    <property type="match status" value="1"/>
</dbReference>
<keyword evidence="3 5" id="KW-0808">Transferase</keyword>
<dbReference type="OrthoDB" id="358252at2"/>
<dbReference type="InterPro" id="IPR000489">
    <property type="entry name" value="Pterin-binding_dom"/>
</dbReference>
<comment type="similarity">
    <text evidence="1">Belongs to the vitamin-B12 dependent methionine synthase family.</text>
</comment>
<comment type="caution">
    <text evidence="5">The sequence shown here is derived from an EMBL/GenBank/DDBJ whole genome shotgun (WGS) entry which is preliminary data.</text>
</comment>
<evidence type="ECO:0000259" key="4">
    <source>
        <dbReference type="PROSITE" id="PS50972"/>
    </source>
</evidence>
<accession>A0A369BCN9</accession>
<keyword evidence="6" id="KW-1185">Reference proteome</keyword>
<dbReference type="Proteomes" id="UP000253034">
    <property type="component" value="Unassembled WGS sequence"/>
</dbReference>
<sequence>MIVIGEKINISFKTVRNAVELRDTAAIQDLAKKQCEAGATYIDLNAGISCKDEAERMEWLVNTVQEVADTPFSIDSPNVSTLKAGLKANRNPKPVINSITGEERRFQAVMPLILQYNTGVIALCMDDSGMPETVEDRVLIAGRLIDRLTREGVALGDIYIDPMVRPVASHSRYGMDSIETIYRVKEEFPEVHIACGLSNISFGIPQRKVMNHAFLIAAMTAGMDGAIMDPLDKKLMSLVYAGEALLGRDSFCMNYLMKCREGLLE</sequence>
<dbReference type="GO" id="GO:0008705">
    <property type="term" value="F:methionine synthase activity"/>
    <property type="evidence" value="ECO:0007669"/>
    <property type="project" value="TreeGrafter"/>
</dbReference>
<keyword evidence="2 5" id="KW-0489">Methyltransferase</keyword>
<dbReference type="RefSeq" id="WP_114296368.1">
    <property type="nucleotide sequence ID" value="NZ_QPJT01000003.1"/>
</dbReference>
<name>A0A369BCN9_9FIRM</name>
<dbReference type="InterPro" id="IPR011005">
    <property type="entry name" value="Dihydropteroate_synth-like_sf"/>
</dbReference>
<dbReference type="AlphaFoldDB" id="A0A369BCN9"/>
<reference evidence="5 6" key="1">
    <citation type="submission" date="2018-07" db="EMBL/GenBank/DDBJ databases">
        <title>Genomic Encyclopedia of Type Strains, Phase IV (KMG-IV): sequencing the most valuable type-strain genomes for metagenomic binning, comparative biology and taxonomic classification.</title>
        <authorList>
            <person name="Goeker M."/>
        </authorList>
    </citation>
    <scope>NUCLEOTIDE SEQUENCE [LARGE SCALE GENOMIC DNA]</scope>
    <source>
        <strain evidence="5 6">DSM 27016</strain>
    </source>
</reference>